<evidence type="ECO:0000313" key="3">
    <source>
        <dbReference type="Proteomes" id="UP000015104"/>
    </source>
</evidence>
<dbReference type="HOGENOM" id="CLU_117352_0_0_1"/>
<dbReference type="Proteomes" id="UP000015104">
    <property type="component" value="Unassembled WGS sequence"/>
</dbReference>
<reference evidence="3" key="1">
    <citation type="submission" date="2011-08" db="EMBL/GenBank/DDBJ databases">
        <authorList>
            <person name="Rombauts S."/>
        </authorList>
    </citation>
    <scope>NUCLEOTIDE SEQUENCE</scope>
    <source>
        <strain evidence="3">London</strain>
    </source>
</reference>
<dbReference type="AlphaFoldDB" id="T1KI98"/>
<feature type="signal peptide" evidence="1">
    <location>
        <begin position="1"/>
        <end position="19"/>
    </location>
</feature>
<evidence type="ECO:0000313" key="2">
    <source>
        <dbReference type="EnsemblMetazoa" id="tetur12g00580.1"/>
    </source>
</evidence>
<feature type="chain" id="PRO_5004581381" description="Prolyl 4-hydroxylase alpha-subunit N-terminal domain-containing protein" evidence="1">
    <location>
        <begin position="20"/>
        <end position="165"/>
    </location>
</feature>
<accession>T1KI98</accession>
<dbReference type="EnsemblMetazoa" id="tetur12g00580.1">
    <property type="protein sequence ID" value="tetur12g00580.1"/>
    <property type="gene ID" value="tetur12g00580"/>
</dbReference>
<evidence type="ECO:0000256" key="1">
    <source>
        <dbReference type="SAM" id="SignalP"/>
    </source>
</evidence>
<name>T1KI98_TETUR</name>
<dbReference type="EMBL" id="CAEY01000111">
    <property type="status" value="NOT_ANNOTATED_CDS"/>
    <property type="molecule type" value="Genomic_DNA"/>
</dbReference>
<evidence type="ECO:0008006" key="4">
    <source>
        <dbReference type="Google" id="ProtNLM"/>
    </source>
</evidence>
<protein>
    <recommendedName>
        <fullName evidence="4">Prolyl 4-hydroxylase alpha-subunit N-terminal domain-containing protein</fullName>
    </recommendedName>
</protein>
<keyword evidence="1" id="KW-0732">Signal</keyword>
<keyword evidence="3" id="KW-1185">Reference proteome</keyword>
<reference evidence="2" key="2">
    <citation type="submission" date="2015-06" db="UniProtKB">
        <authorList>
            <consortium name="EnsemblMetazoa"/>
        </authorList>
    </citation>
    <scope>IDENTIFICATION</scope>
</reference>
<organism evidence="2 3">
    <name type="scientific">Tetranychus urticae</name>
    <name type="common">Two-spotted spider mite</name>
    <dbReference type="NCBI Taxonomy" id="32264"/>
    <lineage>
        <taxon>Eukaryota</taxon>
        <taxon>Metazoa</taxon>
        <taxon>Ecdysozoa</taxon>
        <taxon>Arthropoda</taxon>
        <taxon>Chelicerata</taxon>
        <taxon>Arachnida</taxon>
        <taxon>Acari</taxon>
        <taxon>Acariformes</taxon>
        <taxon>Trombidiformes</taxon>
        <taxon>Prostigmata</taxon>
        <taxon>Eleutherengona</taxon>
        <taxon>Raphignathae</taxon>
        <taxon>Tetranychoidea</taxon>
        <taxon>Tetranychidae</taxon>
        <taxon>Tetranychus</taxon>
    </lineage>
</organism>
<proteinExistence type="predicted"/>
<sequence length="165" mass="19057">MKATIGLIFLFAVINVSLSLTLRELEFIKGLYPHEDIPKLLITSLVNRRIDQVRTLYERESIGKDAKTFLNTTNQSLQLLLEAMDSNNTQIGDVLENYSQIVGIMEDVSHNMEVPNFDYLHLNLRSSFDREELQNLLDAYIDDIEMVRMCEVSLGRSDRGRQILY</sequence>